<sequence length="268" mass="29061">MRSCIKIIFVVLTLGGLPAGAQEALKVIEKLAAADPKPFVIIEGSGEKTKNRAQGVVISSKGHVLSVGHVAWISDDNAFTEKFRISFRGKGENLPKGMAHKHKTLFADRENAAFFEQYYSAKIHKSGGSRFVVGGDLAVFKMEGKGDFPKMEFYSKSKPELALGETLHLCHFTFPHKAADPYFLINPVEIVGVAQTAHGLQYLAKGYYRIGSSGGAILKNGKLIGIQASAYTVNAKGVGEVPLGLISFELVWSDQFKEALDSAAKKEK</sequence>
<evidence type="ECO:0000313" key="2">
    <source>
        <dbReference type="EMBL" id="BDS08843.1"/>
    </source>
</evidence>
<proteinExistence type="predicted"/>
<dbReference type="InterPro" id="IPR009003">
    <property type="entry name" value="Peptidase_S1_PA"/>
</dbReference>
<evidence type="ECO:0000256" key="1">
    <source>
        <dbReference type="SAM" id="SignalP"/>
    </source>
</evidence>
<accession>A0AAT9FS84</accession>
<protein>
    <recommendedName>
        <fullName evidence="3">Serine protease</fullName>
    </recommendedName>
</protein>
<feature type="chain" id="PRO_5043411861" description="Serine protease" evidence="1">
    <location>
        <begin position="22"/>
        <end position="268"/>
    </location>
</feature>
<name>A0AAT9FS84_9BACT</name>
<dbReference type="SUPFAM" id="SSF50494">
    <property type="entry name" value="Trypsin-like serine proteases"/>
    <property type="match status" value="1"/>
</dbReference>
<reference evidence="2" key="1">
    <citation type="submission" date="2024-07" db="EMBL/GenBank/DDBJ databases">
        <title>Complete genome sequence of Verrucomicrobiaceae bacterium NT6N.</title>
        <authorList>
            <person name="Huang C."/>
            <person name="Takami H."/>
            <person name="Hamasaki K."/>
        </authorList>
    </citation>
    <scope>NUCLEOTIDE SEQUENCE</scope>
    <source>
        <strain evidence="2">NT6N</strain>
    </source>
</reference>
<feature type="signal peptide" evidence="1">
    <location>
        <begin position="1"/>
        <end position="21"/>
    </location>
</feature>
<gene>
    <name evidence="2" type="ORF">NT6N_38830</name>
</gene>
<keyword evidence="1" id="KW-0732">Signal</keyword>
<dbReference type="AlphaFoldDB" id="A0AAT9FS84"/>
<evidence type="ECO:0008006" key="3">
    <source>
        <dbReference type="Google" id="ProtNLM"/>
    </source>
</evidence>
<dbReference type="EMBL" id="AP026866">
    <property type="protein sequence ID" value="BDS08843.1"/>
    <property type="molecule type" value="Genomic_DNA"/>
</dbReference>
<dbReference type="KEGG" id="osu:NT6N_38830"/>
<organism evidence="2">
    <name type="scientific">Oceaniferula spumae</name>
    <dbReference type="NCBI Taxonomy" id="2979115"/>
    <lineage>
        <taxon>Bacteria</taxon>
        <taxon>Pseudomonadati</taxon>
        <taxon>Verrucomicrobiota</taxon>
        <taxon>Verrucomicrobiia</taxon>
        <taxon>Verrucomicrobiales</taxon>
        <taxon>Verrucomicrobiaceae</taxon>
        <taxon>Oceaniferula</taxon>
    </lineage>
</organism>